<gene>
    <name evidence="2" type="ORF">PHY01_31740</name>
</gene>
<organism evidence="2 3">
    <name type="scientific">Pseudonocardia hydrocarbonoxydans</name>
    <dbReference type="NCBI Taxonomy" id="76726"/>
    <lineage>
        <taxon>Bacteria</taxon>
        <taxon>Bacillati</taxon>
        <taxon>Actinomycetota</taxon>
        <taxon>Actinomycetes</taxon>
        <taxon>Pseudonocardiales</taxon>
        <taxon>Pseudonocardiaceae</taxon>
        <taxon>Pseudonocardia</taxon>
    </lineage>
</organism>
<feature type="transmembrane region" description="Helical" evidence="1">
    <location>
        <begin position="74"/>
        <end position="94"/>
    </location>
</feature>
<dbReference type="RefSeq" id="WP_141279417.1">
    <property type="nucleotide sequence ID" value="NZ_BAAARZ010000030.1"/>
</dbReference>
<keyword evidence="1" id="KW-0472">Membrane</keyword>
<feature type="transmembrane region" description="Helical" evidence="1">
    <location>
        <begin position="12"/>
        <end position="35"/>
    </location>
</feature>
<evidence type="ECO:0000313" key="2">
    <source>
        <dbReference type="EMBL" id="GEC20891.1"/>
    </source>
</evidence>
<evidence type="ECO:0000256" key="1">
    <source>
        <dbReference type="SAM" id="Phobius"/>
    </source>
</evidence>
<reference evidence="2 3" key="1">
    <citation type="submission" date="2019-06" db="EMBL/GenBank/DDBJ databases">
        <title>Whole genome shotgun sequence of Pseudonocardia hydrocarbonoxydans NBRC 14498.</title>
        <authorList>
            <person name="Hosoyama A."/>
            <person name="Uohara A."/>
            <person name="Ohji S."/>
            <person name="Ichikawa N."/>
        </authorList>
    </citation>
    <scope>NUCLEOTIDE SEQUENCE [LARGE SCALE GENOMIC DNA]</scope>
    <source>
        <strain evidence="2 3">NBRC 14498</strain>
    </source>
</reference>
<dbReference type="EMBL" id="BJNG01000025">
    <property type="protein sequence ID" value="GEC20891.1"/>
    <property type="molecule type" value="Genomic_DNA"/>
</dbReference>
<sequence length="96" mass="9416">MSSAAPTAAVRVGTAVRASTAVSVLAVAFGAAVVTVAAGRAAALVLACCVATLAVPLSIRSWGGRAPDADARFVRVLVSLSGYLLPMAAFQAGFGP</sequence>
<evidence type="ECO:0000313" key="3">
    <source>
        <dbReference type="Proteomes" id="UP000320338"/>
    </source>
</evidence>
<dbReference type="Proteomes" id="UP000320338">
    <property type="component" value="Unassembled WGS sequence"/>
</dbReference>
<proteinExistence type="predicted"/>
<comment type="caution">
    <text evidence="2">The sequence shown here is derived from an EMBL/GenBank/DDBJ whole genome shotgun (WGS) entry which is preliminary data.</text>
</comment>
<feature type="transmembrane region" description="Helical" evidence="1">
    <location>
        <begin position="41"/>
        <end position="62"/>
    </location>
</feature>
<dbReference type="AlphaFoldDB" id="A0A4Y3WRK2"/>
<name>A0A4Y3WRK2_9PSEU</name>
<keyword evidence="1" id="KW-1133">Transmembrane helix</keyword>
<keyword evidence="1" id="KW-0812">Transmembrane</keyword>
<protein>
    <submittedName>
        <fullName evidence="2">Uncharacterized protein</fullName>
    </submittedName>
</protein>
<keyword evidence="3" id="KW-1185">Reference proteome</keyword>
<accession>A0A4Y3WRK2</accession>